<evidence type="ECO:0000313" key="2">
    <source>
        <dbReference type="Proteomes" id="UP000011593"/>
    </source>
</evidence>
<dbReference type="Proteomes" id="UP000011593">
    <property type="component" value="Unassembled WGS sequence"/>
</dbReference>
<sequence length="84" mass="9322">MRPGPYCKQDIRGLIEWRLTVWCGPSTGFLKNQILVRPYIFNINSTMNSVKHGADSGLIPEFEAIRVGLCKKNGIILIAGSGFI</sequence>
<protein>
    <submittedName>
        <fullName evidence="1">Uncharacterized protein</fullName>
    </submittedName>
</protein>
<gene>
    <name evidence="1" type="ORF">C488_14817</name>
</gene>
<comment type="caution">
    <text evidence="1">The sequence shown here is derived from an EMBL/GenBank/DDBJ whole genome shotgun (WGS) entry which is preliminary data.</text>
</comment>
<dbReference type="AlphaFoldDB" id="L9YFA4"/>
<evidence type="ECO:0000313" key="1">
    <source>
        <dbReference type="EMBL" id="ELY72780.1"/>
    </source>
</evidence>
<name>L9YFA4_NATP1</name>
<keyword evidence="2" id="KW-1185">Reference proteome</keyword>
<organism evidence="1 2">
    <name type="scientific">Natrinema pellirubrum (strain DSM 15624 / CIP 106293 / JCM 10476 / NCIMB 786 / 157)</name>
    <dbReference type="NCBI Taxonomy" id="797303"/>
    <lineage>
        <taxon>Archaea</taxon>
        <taxon>Methanobacteriati</taxon>
        <taxon>Methanobacteriota</taxon>
        <taxon>Stenosarchaea group</taxon>
        <taxon>Halobacteria</taxon>
        <taxon>Halobacteriales</taxon>
        <taxon>Natrialbaceae</taxon>
        <taxon>Natrinema</taxon>
    </lineage>
</organism>
<dbReference type="EMBL" id="AOIE01000087">
    <property type="protein sequence ID" value="ELY72780.1"/>
    <property type="molecule type" value="Genomic_DNA"/>
</dbReference>
<accession>L9YFA4</accession>
<reference evidence="1 2" key="1">
    <citation type="journal article" date="2014" name="PLoS Genet.">
        <title>Phylogenetically driven sequencing of extremely halophilic archaea reveals strategies for static and dynamic osmo-response.</title>
        <authorList>
            <person name="Becker E.A."/>
            <person name="Seitzer P.M."/>
            <person name="Tritt A."/>
            <person name="Larsen D."/>
            <person name="Krusor M."/>
            <person name="Yao A.I."/>
            <person name="Wu D."/>
            <person name="Madern D."/>
            <person name="Eisen J.A."/>
            <person name="Darling A.E."/>
            <person name="Facciotti M.T."/>
        </authorList>
    </citation>
    <scope>NUCLEOTIDE SEQUENCE [LARGE SCALE GENOMIC DNA]</scope>
    <source>
        <strain evidence="1 2">DSM 15624</strain>
    </source>
</reference>
<proteinExistence type="predicted"/>